<feature type="region of interest" description="Disordered" evidence="5">
    <location>
        <begin position="165"/>
        <end position="188"/>
    </location>
</feature>
<comment type="caution">
    <text evidence="7">The sequence shown here is derived from an EMBL/GenBank/DDBJ whole genome shotgun (WGS) entry which is preliminary data.</text>
</comment>
<dbReference type="EMBL" id="MJUW02000092">
    <property type="protein sequence ID" value="OQD45404.1"/>
    <property type="molecule type" value="Genomic_DNA"/>
</dbReference>
<sequence length="188" mass="20560">MHWIDYSIFVIVFFAAVMGLASGPLFQFIRIGCLFISFLTALLFHNTLGNFLQGFFTQSTAGLFGYLFIYGVAFIATHILTDVIKKIIGKWEIGIGMRLLGGLLGIIKGLVFSGVIIYGVLTFCSKATCDTVYSSKVATHIGKGMQKLVSGIPESISEKINNYANDVKKKNPPKGSARDESNDFKSPL</sequence>
<comment type="subcellular location">
    <subcellularLocation>
        <location evidence="1">Membrane</location>
        <topology evidence="1">Multi-pass membrane protein</topology>
    </subcellularLocation>
</comment>
<dbReference type="AlphaFoldDB" id="A0A1V6LZ05"/>
<dbReference type="RefSeq" id="WP_070067409.1">
    <property type="nucleotide sequence ID" value="NZ_MJUW02000092.1"/>
</dbReference>
<dbReference type="InterPro" id="IPR003825">
    <property type="entry name" value="Colicin-V_CvpA"/>
</dbReference>
<evidence type="ECO:0008006" key="9">
    <source>
        <dbReference type="Google" id="ProtNLM"/>
    </source>
</evidence>
<dbReference type="Pfam" id="PF02674">
    <property type="entry name" value="Colicin_V"/>
    <property type="match status" value="1"/>
</dbReference>
<evidence type="ECO:0000256" key="5">
    <source>
        <dbReference type="SAM" id="MobiDB-lite"/>
    </source>
</evidence>
<proteinExistence type="predicted"/>
<evidence type="ECO:0000256" key="4">
    <source>
        <dbReference type="ARBA" id="ARBA00023136"/>
    </source>
</evidence>
<accession>A0A1V6LZ05</accession>
<feature type="transmembrane region" description="Helical" evidence="6">
    <location>
        <begin position="96"/>
        <end position="121"/>
    </location>
</feature>
<reference evidence="7 8" key="1">
    <citation type="journal article" date="2016" name="Genome Announc.">
        <title>Draft Genome Sequence of the Anaerobic Ammonium-Oxidizing Bacterium 'Candidatus Brocadia sp. 40'.</title>
        <authorList>
            <person name="Ali M."/>
            <person name="Haroon M.F."/>
            <person name="Narita Y."/>
            <person name="Zhang L."/>
            <person name="Rangel Shaw D."/>
            <person name="Okabe S."/>
            <person name="Saikaly P.E."/>
        </authorList>
    </citation>
    <scope>NUCLEOTIDE SEQUENCE [LARGE SCALE GENOMIC DNA]</scope>
    <source>
        <strain evidence="7 8">40</strain>
    </source>
</reference>
<evidence type="ECO:0000256" key="1">
    <source>
        <dbReference type="ARBA" id="ARBA00004141"/>
    </source>
</evidence>
<organism evidence="7 8">
    <name type="scientific">Candidatus Brocadia sapporoensis</name>
    <dbReference type="NCBI Taxonomy" id="392547"/>
    <lineage>
        <taxon>Bacteria</taxon>
        <taxon>Pseudomonadati</taxon>
        <taxon>Planctomycetota</taxon>
        <taxon>Candidatus Brocadiia</taxon>
        <taxon>Candidatus Brocadiales</taxon>
        <taxon>Candidatus Brocadiaceae</taxon>
        <taxon>Candidatus Brocadia</taxon>
    </lineage>
</organism>
<dbReference type="GO" id="GO:0016020">
    <property type="term" value="C:membrane"/>
    <property type="evidence" value="ECO:0007669"/>
    <property type="project" value="UniProtKB-SubCell"/>
</dbReference>
<evidence type="ECO:0000256" key="2">
    <source>
        <dbReference type="ARBA" id="ARBA00022692"/>
    </source>
</evidence>
<keyword evidence="4 6" id="KW-0472">Membrane</keyword>
<feature type="transmembrane region" description="Helical" evidence="6">
    <location>
        <begin position="6"/>
        <end position="26"/>
    </location>
</feature>
<dbReference type="PANTHER" id="PTHR37306:SF1">
    <property type="entry name" value="COLICIN V PRODUCTION PROTEIN"/>
    <property type="match status" value="1"/>
</dbReference>
<dbReference type="Proteomes" id="UP000242219">
    <property type="component" value="Unassembled WGS sequence"/>
</dbReference>
<evidence type="ECO:0000313" key="8">
    <source>
        <dbReference type="Proteomes" id="UP000242219"/>
    </source>
</evidence>
<dbReference type="GO" id="GO:0009403">
    <property type="term" value="P:toxin biosynthetic process"/>
    <property type="evidence" value="ECO:0007669"/>
    <property type="project" value="InterPro"/>
</dbReference>
<dbReference type="PANTHER" id="PTHR37306">
    <property type="entry name" value="COLICIN V PRODUCTION PROTEIN"/>
    <property type="match status" value="1"/>
</dbReference>
<name>A0A1V6LZ05_9BACT</name>
<keyword evidence="3 6" id="KW-1133">Transmembrane helix</keyword>
<feature type="transmembrane region" description="Helical" evidence="6">
    <location>
        <begin position="33"/>
        <end position="52"/>
    </location>
</feature>
<evidence type="ECO:0000256" key="6">
    <source>
        <dbReference type="SAM" id="Phobius"/>
    </source>
</evidence>
<feature type="transmembrane region" description="Helical" evidence="6">
    <location>
        <begin position="64"/>
        <end position="84"/>
    </location>
</feature>
<protein>
    <recommendedName>
        <fullName evidence="9">Colicin V production protein</fullName>
    </recommendedName>
</protein>
<keyword evidence="2 6" id="KW-0812">Transmembrane</keyword>
<evidence type="ECO:0000313" key="7">
    <source>
        <dbReference type="EMBL" id="OQD45404.1"/>
    </source>
</evidence>
<evidence type="ECO:0000256" key="3">
    <source>
        <dbReference type="ARBA" id="ARBA00022989"/>
    </source>
</evidence>
<keyword evidence="8" id="KW-1185">Reference proteome</keyword>
<gene>
    <name evidence="7" type="ORF">BIY37_08570</name>
</gene>
<feature type="compositionally biased region" description="Basic and acidic residues" evidence="5">
    <location>
        <begin position="176"/>
        <end position="188"/>
    </location>
</feature>